<dbReference type="GO" id="GO:0016887">
    <property type="term" value="F:ATP hydrolysis activity"/>
    <property type="evidence" value="ECO:0007669"/>
    <property type="project" value="InterPro"/>
</dbReference>
<evidence type="ECO:0000259" key="1">
    <source>
        <dbReference type="Pfam" id="PF13401"/>
    </source>
</evidence>
<comment type="caution">
    <text evidence="2">The sequence shown here is derived from an EMBL/GenBank/DDBJ whole genome shotgun (WGS) entry which is preliminary data.</text>
</comment>
<proteinExistence type="predicted"/>
<name>A0A7Z0I2Q5_9RHOB</name>
<evidence type="ECO:0000313" key="2">
    <source>
        <dbReference type="EMBL" id="NYS26859.1"/>
    </source>
</evidence>
<dbReference type="SUPFAM" id="SSF52540">
    <property type="entry name" value="P-loop containing nucleoside triphosphate hydrolases"/>
    <property type="match status" value="1"/>
</dbReference>
<dbReference type="Proteomes" id="UP000529417">
    <property type="component" value="Unassembled WGS sequence"/>
</dbReference>
<sequence>MSFINKALVDVRLPLQEARFPFIRSENLRDALTWCATDYYTKASIGGRFEARGIVVIGESRQGKSTEIETMLKAFNDGTTIMPDGRPAKIVSCVLSGKLTWKDLGGAILKVLKYPMQGRHSQAEIWAKVQKVAELQGVVGIHFDECQHVFTDADTVTNQKILDNFKSLLKDHNWPLMLIFSGIPSLATQIKKEEQLDRLLRAVRLNGIDLSRSADKDELVHLLFSYADKAGLQIDDLATEDFLERLSFAACLRWGLVIELLIEAFCLAAFTSDKTCTIDHFSESFSKISGFPKGYSPFTLKNYRDNFDPAKILEMIEKTRKKKSRGQKDS</sequence>
<organism evidence="2 3">
    <name type="scientific">Rhabdonatronobacter sediminivivens</name>
    <dbReference type="NCBI Taxonomy" id="2743469"/>
    <lineage>
        <taxon>Bacteria</taxon>
        <taxon>Pseudomonadati</taxon>
        <taxon>Pseudomonadota</taxon>
        <taxon>Alphaproteobacteria</taxon>
        <taxon>Rhodobacterales</taxon>
        <taxon>Paracoccaceae</taxon>
        <taxon>Rhabdonatronobacter</taxon>
    </lineage>
</organism>
<dbReference type="AlphaFoldDB" id="A0A7Z0I2Q5"/>
<gene>
    <name evidence="2" type="ORF">HUK65_18035</name>
</gene>
<dbReference type="InterPro" id="IPR049945">
    <property type="entry name" value="AAA_22"/>
</dbReference>
<protein>
    <submittedName>
        <fullName evidence="2">AAA family ATPase</fullName>
    </submittedName>
</protein>
<dbReference type="RefSeq" id="WP_179907650.1">
    <property type="nucleotide sequence ID" value="NZ_JACBXS010000089.1"/>
</dbReference>
<dbReference type="InterPro" id="IPR027417">
    <property type="entry name" value="P-loop_NTPase"/>
</dbReference>
<accession>A0A7Z0I2Q5</accession>
<dbReference type="Pfam" id="PF13401">
    <property type="entry name" value="AAA_22"/>
    <property type="match status" value="1"/>
</dbReference>
<keyword evidence="3" id="KW-1185">Reference proteome</keyword>
<evidence type="ECO:0000313" key="3">
    <source>
        <dbReference type="Proteomes" id="UP000529417"/>
    </source>
</evidence>
<feature type="domain" description="ORC1/DEAH AAA+ ATPase" evidence="1">
    <location>
        <begin position="50"/>
        <end position="188"/>
    </location>
</feature>
<reference evidence="2 3" key="1">
    <citation type="journal article" date="2000" name="Arch. Microbiol.">
        <title>Rhodobaca bogoriensis gen. nov. and sp. nov., an alkaliphilic purple nonsulfur bacterium from African Rift Valley soda lakes.</title>
        <authorList>
            <person name="Milford A.D."/>
            <person name="Achenbach L.A."/>
            <person name="Jung D.O."/>
            <person name="Madigan M.T."/>
        </authorList>
    </citation>
    <scope>NUCLEOTIDE SEQUENCE [LARGE SCALE GENOMIC DNA]</scope>
    <source>
        <strain evidence="2 3">2376</strain>
    </source>
</reference>
<dbReference type="EMBL" id="JACBXS010000089">
    <property type="protein sequence ID" value="NYS26859.1"/>
    <property type="molecule type" value="Genomic_DNA"/>
</dbReference>